<keyword evidence="1 5" id="KW-0597">Phosphoprotein</keyword>
<keyword evidence="4" id="KW-0804">Transcription</keyword>
<dbReference type="GO" id="GO:0006355">
    <property type="term" value="P:regulation of DNA-templated transcription"/>
    <property type="evidence" value="ECO:0007669"/>
    <property type="project" value="InterPro"/>
</dbReference>
<dbReference type="Proteomes" id="UP000077381">
    <property type="component" value="Unassembled WGS sequence"/>
</dbReference>
<dbReference type="PANTHER" id="PTHR43214:SF24">
    <property type="entry name" value="TRANSCRIPTIONAL REGULATORY PROTEIN NARL-RELATED"/>
    <property type="match status" value="1"/>
</dbReference>
<comment type="caution">
    <text evidence="8">The sequence shown here is derived from an EMBL/GenBank/DDBJ whole genome shotgun (WGS) entry which is preliminary data.</text>
</comment>
<keyword evidence="3" id="KW-0238">DNA-binding</keyword>
<dbReference type="InterPro" id="IPR058245">
    <property type="entry name" value="NreC/VraR/RcsB-like_REC"/>
</dbReference>
<dbReference type="OrthoDB" id="9808843at2"/>
<dbReference type="InterPro" id="IPR001789">
    <property type="entry name" value="Sig_transdc_resp-reg_receiver"/>
</dbReference>
<protein>
    <submittedName>
        <fullName evidence="8">Transcriptional regulatory protein LiaR</fullName>
    </submittedName>
</protein>
<dbReference type="SUPFAM" id="SSF52172">
    <property type="entry name" value="CheY-like"/>
    <property type="match status" value="1"/>
</dbReference>
<dbReference type="AlphaFoldDB" id="A0A177HLH2"/>
<evidence type="ECO:0000256" key="4">
    <source>
        <dbReference type="ARBA" id="ARBA00023163"/>
    </source>
</evidence>
<proteinExistence type="predicted"/>
<dbReference type="EMBL" id="LOHS01000112">
    <property type="protein sequence ID" value="OAH11267.1"/>
    <property type="molecule type" value="Genomic_DNA"/>
</dbReference>
<dbReference type="Pfam" id="PF00072">
    <property type="entry name" value="Response_reg"/>
    <property type="match status" value="1"/>
</dbReference>
<evidence type="ECO:0000256" key="3">
    <source>
        <dbReference type="ARBA" id="ARBA00023125"/>
    </source>
</evidence>
<dbReference type="Gene3D" id="3.40.50.2300">
    <property type="match status" value="1"/>
</dbReference>
<feature type="modified residue" description="4-aspartylphosphate" evidence="5">
    <location>
        <position position="66"/>
    </location>
</feature>
<dbReference type="PROSITE" id="PS50043">
    <property type="entry name" value="HTH_LUXR_2"/>
    <property type="match status" value="1"/>
</dbReference>
<keyword evidence="9" id="KW-1185">Reference proteome</keyword>
<dbReference type="InterPro" id="IPR039420">
    <property type="entry name" value="WalR-like"/>
</dbReference>
<organism evidence="8 9">
    <name type="scientific">Streptomyces jeddahensis</name>
    <dbReference type="NCBI Taxonomy" id="1716141"/>
    <lineage>
        <taxon>Bacteria</taxon>
        <taxon>Bacillati</taxon>
        <taxon>Actinomycetota</taxon>
        <taxon>Actinomycetes</taxon>
        <taxon>Kitasatosporales</taxon>
        <taxon>Streptomycetaceae</taxon>
        <taxon>Streptomyces</taxon>
    </lineage>
</organism>
<gene>
    <name evidence="8" type="primary">liaR_9</name>
    <name evidence="8" type="ORF">STSP_54010</name>
</gene>
<name>A0A177HLH2_9ACTN</name>
<dbReference type="SMART" id="SM00448">
    <property type="entry name" value="REC"/>
    <property type="match status" value="1"/>
</dbReference>
<dbReference type="PATRIC" id="fig|1716141.3.peg.5674"/>
<dbReference type="InterPro" id="IPR011006">
    <property type="entry name" value="CheY-like_superfamily"/>
</dbReference>
<feature type="domain" description="Response regulatory" evidence="7">
    <location>
        <begin position="15"/>
        <end position="131"/>
    </location>
</feature>
<dbReference type="RefSeq" id="WP_067283083.1">
    <property type="nucleotide sequence ID" value="NZ_LOHS01000112.1"/>
</dbReference>
<dbReference type="GO" id="GO:0000160">
    <property type="term" value="P:phosphorelay signal transduction system"/>
    <property type="evidence" value="ECO:0007669"/>
    <property type="project" value="InterPro"/>
</dbReference>
<dbReference type="CDD" id="cd17535">
    <property type="entry name" value="REC_NarL-like"/>
    <property type="match status" value="1"/>
</dbReference>
<dbReference type="SMART" id="SM00421">
    <property type="entry name" value="HTH_LUXR"/>
    <property type="match status" value="1"/>
</dbReference>
<dbReference type="PRINTS" id="PR00038">
    <property type="entry name" value="HTHLUXR"/>
</dbReference>
<evidence type="ECO:0000256" key="1">
    <source>
        <dbReference type="ARBA" id="ARBA00022553"/>
    </source>
</evidence>
<dbReference type="STRING" id="1716141.STSP_54010"/>
<accession>A0A177HLH2</accession>
<evidence type="ECO:0000313" key="9">
    <source>
        <dbReference type="Proteomes" id="UP000077381"/>
    </source>
</evidence>
<dbReference type="GO" id="GO:0003677">
    <property type="term" value="F:DNA binding"/>
    <property type="evidence" value="ECO:0007669"/>
    <property type="project" value="UniProtKB-KW"/>
</dbReference>
<dbReference type="SUPFAM" id="SSF46894">
    <property type="entry name" value="C-terminal effector domain of the bipartite response regulators"/>
    <property type="match status" value="1"/>
</dbReference>
<evidence type="ECO:0000256" key="5">
    <source>
        <dbReference type="PROSITE-ProRule" id="PRU00169"/>
    </source>
</evidence>
<evidence type="ECO:0000259" key="7">
    <source>
        <dbReference type="PROSITE" id="PS50110"/>
    </source>
</evidence>
<dbReference type="InterPro" id="IPR016032">
    <property type="entry name" value="Sig_transdc_resp-reg_C-effctor"/>
</dbReference>
<evidence type="ECO:0000256" key="2">
    <source>
        <dbReference type="ARBA" id="ARBA00023015"/>
    </source>
</evidence>
<dbReference type="PROSITE" id="PS50110">
    <property type="entry name" value="RESPONSE_REGULATORY"/>
    <property type="match status" value="1"/>
</dbReference>
<dbReference type="InterPro" id="IPR000792">
    <property type="entry name" value="Tscrpt_reg_LuxR_C"/>
</dbReference>
<dbReference type="PANTHER" id="PTHR43214">
    <property type="entry name" value="TWO-COMPONENT RESPONSE REGULATOR"/>
    <property type="match status" value="1"/>
</dbReference>
<feature type="domain" description="HTH luxR-type" evidence="6">
    <location>
        <begin position="156"/>
        <end position="221"/>
    </location>
</feature>
<evidence type="ECO:0000259" key="6">
    <source>
        <dbReference type="PROSITE" id="PS50043"/>
    </source>
</evidence>
<keyword evidence="2" id="KW-0805">Transcription regulation</keyword>
<reference evidence="8 9" key="1">
    <citation type="submission" date="2015-12" db="EMBL/GenBank/DDBJ databases">
        <title>Genome sequence of Streptomyces sp. G25.</title>
        <authorList>
            <person name="Poehlein A."/>
            <person name="Roettig A."/>
            <person name="Hiessl S."/>
            <person name="Hauschild P."/>
            <person name="Schauer J."/>
            <person name="Madkour M.H."/>
            <person name="Al-Ansari A.M."/>
            <person name="Almakishah N.H."/>
            <person name="Steinbuechel A."/>
            <person name="Daniel R."/>
        </authorList>
    </citation>
    <scope>NUCLEOTIDE SEQUENCE [LARGE SCALE GENOMIC DNA]</scope>
    <source>
        <strain evidence="9">G25(2015)</strain>
    </source>
</reference>
<sequence>MTTTDPSRRRRSPVRVVVADDHPVVRDGLAVLLGLQPDIVVVGQAADGEEAVSVVLDARPDVVLIDLRMPLLSGVGAIRRIRAVDPGIRFVVLTTYVDDAEVTEAFRAGALGFLTKDAGRQEICEALVAAAEGRGLVSRGAQHALDTGEAAPATAEQDIPDGLTPRECDVLRLIAAGRSNREMVELLQVSEATVKTHINRIFAKAQVRDRAQAVRYAYRNGLASISDS</sequence>
<evidence type="ECO:0000313" key="8">
    <source>
        <dbReference type="EMBL" id="OAH11267.1"/>
    </source>
</evidence>
<dbReference type="CDD" id="cd06170">
    <property type="entry name" value="LuxR_C_like"/>
    <property type="match status" value="1"/>
</dbReference>
<dbReference type="Pfam" id="PF00196">
    <property type="entry name" value="GerE"/>
    <property type="match status" value="1"/>
</dbReference>